<gene>
    <name evidence="1" type="ORF">Ark11_1112</name>
</gene>
<dbReference type="STRING" id="1561003.Ark11_1112"/>
<evidence type="ECO:0000313" key="1">
    <source>
        <dbReference type="EMBL" id="CUT17925.1"/>
    </source>
</evidence>
<name>A0A0S4M2C2_9BURK</name>
<evidence type="ECO:0000313" key="2">
    <source>
        <dbReference type="Proteomes" id="UP000198651"/>
    </source>
</evidence>
<dbReference type="AlphaFoldDB" id="A0A0S4M2C2"/>
<proteinExistence type="predicted"/>
<organism evidence="1 2">
    <name type="scientific">Candidatus Ichthyocystis hellenicum</name>
    <dbReference type="NCBI Taxonomy" id="1561003"/>
    <lineage>
        <taxon>Bacteria</taxon>
        <taxon>Pseudomonadati</taxon>
        <taxon>Pseudomonadota</taxon>
        <taxon>Betaproteobacteria</taxon>
        <taxon>Burkholderiales</taxon>
        <taxon>Candidatus Ichthyocystis</taxon>
    </lineage>
</organism>
<reference evidence="2" key="1">
    <citation type="submission" date="2015-11" db="EMBL/GenBank/DDBJ databases">
        <authorList>
            <person name="Seth-Smith H.M.B."/>
        </authorList>
    </citation>
    <scope>NUCLEOTIDE SEQUENCE [LARGE SCALE GENOMIC DNA]</scope>
    <source>
        <strain evidence="2">2013Ark11</strain>
    </source>
</reference>
<dbReference type="EMBL" id="LN906597">
    <property type="protein sequence ID" value="CUT17925.1"/>
    <property type="molecule type" value="Genomic_DNA"/>
</dbReference>
<keyword evidence="2" id="KW-1185">Reference proteome</keyword>
<dbReference type="Proteomes" id="UP000198651">
    <property type="component" value="Chromosome I"/>
</dbReference>
<accession>A0A0S4M2C2</accession>
<sequence length="65" mass="7501">MFVLRKFLKVLVPLVFVLTLSSGVVMAVGRRLIEVNLSYLSIDESNKNKVNFFRDFAYKSRKLCS</sequence>
<protein>
    <submittedName>
        <fullName evidence="1">Putative membrane protein</fullName>
    </submittedName>
</protein>